<reference evidence="1 2" key="1">
    <citation type="journal article" date="2023" name="Sci. Data">
        <title>Genome assembly of the Korean intertidal mud-creeper Batillaria attramentaria.</title>
        <authorList>
            <person name="Patra A.K."/>
            <person name="Ho P.T."/>
            <person name="Jun S."/>
            <person name="Lee S.J."/>
            <person name="Kim Y."/>
            <person name="Won Y.J."/>
        </authorList>
    </citation>
    <scope>NUCLEOTIDE SEQUENCE [LARGE SCALE GENOMIC DNA]</scope>
    <source>
        <strain evidence="1">Wonlab-2016</strain>
    </source>
</reference>
<dbReference type="EMBL" id="JACVVK020000193">
    <property type="protein sequence ID" value="KAK7485539.1"/>
    <property type="molecule type" value="Genomic_DNA"/>
</dbReference>
<proteinExistence type="predicted"/>
<protein>
    <submittedName>
        <fullName evidence="1">Uncharacterized protein</fullName>
    </submittedName>
</protein>
<sequence length="118" mass="13321">MLSKVLSFTSHVLMTHAEKIADSELIVSRYLRPGEVGLRRWLRAEIPTGVKHLLCFKPSEARFKVLGRSRAWAVVLPSLVDSHTRFLDWRCRVPRSFVRATPGPRGTAGRRVPDQGAC</sequence>
<dbReference type="AlphaFoldDB" id="A0ABD0KEF5"/>
<gene>
    <name evidence="1" type="ORF">BaRGS_00023227</name>
</gene>
<accession>A0ABD0KEF5</accession>
<name>A0ABD0KEF5_9CAEN</name>
<keyword evidence="2" id="KW-1185">Reference proteome</keyword>
<organism evidence="1 2">
    <name type="scientific">Batillaria attramentaria</name>
    <dbReference type="NCBI Taxonomy" id="370345"/>
    <lineage>
        <taxon>Eukaryota</taxon>
        <taxon>Metazoa</taxon>
        <taxon>Spiralia</taxon>
        <taxon>Lophotrochozoa</taxon>
        <taxon>Mollusca</taxon>
        <taxon>Gastropoda</taxon>
        <taxon>Caenogastropoda</taxon>
        <taxon>Sorbeoconcha</taxon>
        <taxon>Cerithioidea</taxon>
        <taxon>Batillariidae</taxon>
        <taxon>Batillaria</taxon>
    </lineage>
</organism>
<dbReference type="Proteomes" id="UP001519460">
    <property type="component" value="Unassembled WGS sequence"/>
</dbReference>
<evidence type="ECO:0000313" key="2">
    <source>
        <dbReference type="Proteomes" id="UP001519460"/>
    </source>
</evidence>
<evidence type="ECO:0000313" key="1">
    <source>
        <dbReference type="EMBL" id="KAK7485539.1"/>
    </source>
</evidence>
<comment type="caution">
    <text evidence="1">The sequence shown here is derived from an EMBL/GenBank/DDBJ whole genome shotgun (WGS) entry which is preliminary data.</text>
</comment>